<feature type="compositionally biased region" description="Low complexity" evidence="1">
    <location>
        <begin position="234"/>
        <end position="243"/>
    </location>
</feature>
<accession>A0ABP1D8I4</accession>
<dbReference type="Proteomes" id="UP001497453">
    <property type="component" value="Chromosome 3"/>
</dbReference>
<evidence type="ECO:0000313" key="2">
    <source>
        <dbReference type="EMBL" id="CAL1703229.1"/>
    </source>
</evidence>
<protein>
    <submittedName>
        <fullName evidence="2">Uncharacterized protein</fullName>
    </submittedName>
</protein>
<dbReference type="Pfam" id="PF08208">
    <property type="entry name" value="RNA_polI_A34"/>
    <property type="match status" value="1"/>
</dbReference>
<reference evidence="3" key="1">
    <citation type="submission" date="2024-04" db="EMBL/GenBank/DDBJ databases">
        <authorList>
            <person name="Shaw F."/>
            <person name="Minotto A."/>
        </authorList>
    </citation>
    <scope>NUCLEOTIDE SEQUENCE [LARGE SCALE GENOMIC DNA]</scope>
</reference>
<feature type="region of interest" description="Disordered" evidence="1">
    <location>
        <begin position="163"/>
        <end position="300"/>
    </location>
</feature>
<feature type="region of interest" description="Disordered" evidence="1">
    <location>
        <begin position="1"/>
        <end position="52"/>
    </location>
</feature>
<dbReference type="Gene3D" id="6.20.250.70">
    <property type="match status" value="1"/>
</dbReference>
<evidence type="ECO:0000256" key="1">
    <source>
        <dbReference type="SAM" id="MobiDB-lite"/>
    </source>
</evidence>
<feature type="compositionally biased region" description="Low complexity" evidence="1">
    <location>
        <begin position="175"/>
        <end position="188"/>
    </location>
</feature>
<sequence>MSSANASTSTKKPKEKGKKKEQTGQTSSVVTPHGRNEGSNTDWEYKPPPGAVLVDHSVDAGEFDYDSLKGQEDHLEMWIIRVPDAVKPKYLQNVSIDVPSGSTTAKVGSLERKHASYDTWCLGEDTNDNVGGEEVKNLSVLVPRARKGGKLYAAPKLPTRHFVFSGRPALPTPEPSSESPSDSSPTSTFRNPPRPTYPKGVLKHRFMPYGSLSSAAGTEEQMDVDDVKMPPSNQAAQKPSKSKSASEEGGKAKKRKVEADDDPEKKSRKSKRAPRLSINVQHHRENSEKFPNNGDHRFVL</sequence>
<dbReference type="EMBL" id="OZ037946">
    <property type="protein sequence ID" value="CAL1703229.1"/>
    <property type="molecule type" value="Genomic_DNA"/>
</dbReference>
<proteinExistence type="predicted"/>
<organism evidence="2 3">
    <name type="scientific">Somion occarium</name>
    <dbReference type="NCBI Taxonomy" id="3059160"/>
    <lineage>
        <taxon>Eukaryota</taxon>
        <taxon>Fungi</taxon>
        <taxon>Dikarya</taxon>
        <taxon>Basidiomycota</taxon>
        <taxon>Agaricomycotina</taxon>
        <taxon>Agaricomycetes</taxon>
        <taxon>Polyporales</taxon>
        <taxon>Cerrenaceae</taxon>
        <taxon>Somion</taxon>
    </lineage>
</organism>
<name>A0ABP1D8I4_9APHY</name>
<feature type="compositionally biased region" description="Basic and acidic residues" evidence="1">
    <location>
        <begin position="282"/>
        <end position="300"/>
    </location>
</feature>
<keyword evidence="3" id="KW-1185">Reference proteome</keyword>
<evidence type="ECO:0000313" key="3">
    <source>
        <dbReference type="Proteomes" id="UP001497453"/>
    </source>
</evidence>
<dbReference type="InterPro" id="IPR013240">
    <property type="entry name" value="DNA-dir_RNA_pol1_su_RPA34"/>
</dbReference>
<gene>
    <name evidence="2" type="ORF">GFSPODELE1_LOCUS4471</name>
</gene>